<organism evidence="2 3">
    <name type="scientific">Dinghuibacter silviterrae</name>
    <dbReference type="NCBI Taxonomy" id="1539049"/>
    <lineage>
        <taxon>Bacteria</taxon>
        <taxon>Pseudomonadati</taxon>
        <taxon>Bacteroidota</taxon>
        <taxon>Chitinophagia</taxon>
        <taxon>Chitinophagales</taxon>
        <taxon>Chitinophagaceae</taxon>
        <taxon>Dinghuibacter</taxon>
    </lineage>
</organism>
<dbReference type="InterPro" id="IPR036781">
    <property type="entry name" value="Smr_assoc-like_sf"/>
</dbReference>
<dbReference type="RefSeq" id="WP_134000017.1">
    <property type="nucleotide sequence ID" value="NZ_SODV01000002.1"/>
</dbReference>
<dbReference type="Gene3D" id="3.30.1370.110">
    <property type="match status" value="1"/>
</dbReference>
<name>A0A4R8DJS3_9BACT</name>
<dbReference type="Pfam" id="PF01713">
    <property type="entry name" value="Smr"/>
    <property type="match status" value="1"/>
</dbReference>
<dbReference type="SUPFAM" id="SSF158949">
    <property type="entry name" value="Smr-associated domain-like"/>
    <property type="match status" value="1"/>
</dbReference>
<dbReference type="EMBL" id="SODV01000002">
    <property type="protein sequence ID" value="TDW97564.1"/>
    <property type="molecule type" value="Genomic_DNA"/>
</dbReference>
<comment type="caution">
    <text evidence="2">The sequence shown here is derived from an EMBL/GenBank/DDBJ whole genome shotgun (WGS) entry which is preliminary data.</text>
</comment>
<feature type="domain" description="Smr" evidence="1">
    <location>
        <begin position="286"/>
        <end position="346"/>
    </location>
</feature>
<dbReference type="Gene3D" id="2.60.40.1600">
    <property type="entry name" value="Smr-associated-like"/>
    <property type="match status" value="1"/>
</dbReference>
<protein>
    <submittedName>
        <fullName evidence="2">Smr domain-containing protein</fullName>
    </submittedName>
</protein>
<sequence>MKFQVGDKVVVRHSNEEGEVIDIINDKMVMVEVKGVRFPAYSDQIEFPYFKRFMEQKKAAPAPKKTIEQLRPEPAKGPQPKFNLQPGVWLTFFPVFDKDVFDDDVVDYFKVYLVNQTALELNFQYTLRLNGEAEMELNSNIQAFTDFYLQNVPMENVNDSPKFDFDFSLVKPLQGKAEYFEASHKLKPKQLFQKVETLRQNQEASFSYLLFDKYPDAAFRESPSHQGGLDLSGLSKAGFKIYDAGKARQHLEPARSVVDLHADKLTHPGEKLSPEEILHLQIGTFEKYYELAVLHHLPVFTVIHGVGTGRLRDEIHEILNTKREVKSFVNQYLNNYGYGATEIFFK</sequence>
<proteinExistence type="predicted"/>
<reference evidence="2 3" key="1">
    <citation type="submission" date="2019-03" db="EMBL/GenBank/DDBJ databases">
        <title>Genomic Encyclopedia of Type Strains, Phase IV (KMG-IV): sequencing the most valuable type-strain genomes for metagenomic binning, comparative biology and taxonomic classification.</title>
        <authorList>
            <person name="Goeker M."/>
        </authorList>
    </citation>
    <scope>NUCLEOTIDE SEQUENCE [LARGE SCALE GENOMIC DNA]</scope>
    <source>
        <strain evidence="2 3">DSM 100059</strain>
    </source>
</reference>
<gene>
    <name evidence="2" type="ORF">EDB95_5414</name>
</gene>
<evidence type="ECO:0000313" key="2">
    <source>
        <dbReference type="EMBL" id="TDW97564.1"/>
    </source>
</evidence>
<dbReference type="InterPro" id="IPR002625">
    <property type="entry name" value="Smr_dom"/>
</dbReference>
<evidence type="ECO:0000313" key="3">
    <source>
        <dbReference type="Proteomes" id="UP000294498"/>
    </source>
</evidence>
<evidence type="ECO:0000259" key="1">
    <source>
        <dbReference type="Pfam" id="PF01713"/>
    </source>
</evidence>
<dbReference type="InterPro" id="IPR036063">
    <property type="entry name" value="Smr_dom_sf"/>
</dbReference>
<dbReference type="Proteomes" id="UP000294498">
    <property type="component" value="Unassembled WGS sequence"/>
</dbReference>
<dbReference type="AlphaFoldDB" id="A0A4R8DJS3"/>
<accession>A0A4R8DJS3</accession>
<dbReference type="OrthoDB" id="1524810at2"/>
<keyword evidence="3" id="KW-1185">Reference proteome</keyword>